<dbReference type="PANTHER" id="PTHR43479:SF11">
    <property type="entry name" value="ACREF_ENVCD OPERON REPRESSOR-RELATED"/>
    <property type="match status" value="1"/>
</dbReference>
<dbReference type="Proteomes" id="UP000000954">
    <property type="component" value="Chromosome"/>
</dbReference>
<proteinExistence type="predicted"/>
<keyword evidence="5" id="KW-1185">Reference proteome</keyword>
<evidence type="ECO:0000313" key="5">
    <source>
        <dbReference type="Proteomes" id="UP000000954"/>
    </source>
</evidence>
<dbReference type="HOGENOM" id="CLU_087539_0_3_11"/>
<dbReference type="InterPro" id="IPR009057">
    <property type="entry name" value="Homeodomain-like_sf"/>
</dbReference>
<keyword evidence="1 2" id="KW-0238">DNA-binding</keyword>
<dbReference type="eggNOG" id="COG1309">
    <property type="taxonomic scope" value="Bacteria"/>
</dbReference>
<name>C7MLI4_CRYCD</name>
<evidence type="ECO:0000313" key="4">
    <source>
        <dbReference type="EMBL" id="ACU93790.1"/>
    </source>
</evidence>
<evidence type="ECO:0000259" key="3">
    <source>
        <dbReference type="PROSITE" id="PS50977"/>
    </source>
</evidence>
<dbReference type="RefSeq" id="WP_012802479.1">
    <property type="nucleotide sequence ID" value="NC_013170.1"/>
</dbReference>
<dbReference type="AlphaFoldDB" id="C7MLI4"/>
<dbReference type="GO" id="GO:0003677">
    <property type="term" value="F:DNA binding"/>
    <property type="evidence" value="ECO:0007669"/>
    <property type="project" value="UniProtKB-UniRule"/>
</dbReference>
<dbReference type="InterPro" id="IPR001647">
    <property type="entry name" value="HTH_TetR"/>
</dbReference>
<dbReference type="PROSITE" id="PS50977">
    <property type="entry name" value="HTH_TETR_2"/>
    <property type="match status" value="1"/>
</dbReference>
<dbReference type="PANTHER" id="PTHR43479">
    <property type="entry name" value="ACREF/ENVCD OPERON REPRESSOR-RELATED"/>
    <property type="match status" value="1"/>
</dbReference>
<protein>
    <submittedName>
        <fullName evidence="4">Transcriptional regulator, tetR family</fullName>
    </submittedName>
</protein>
<feature type="domain" description="HTH tetR-type" evidence="3">
    <location>
        <begin position="13"/>
        <end position="73"/>
    </location>
</feature>
<reference evidence="4 5" key="1">
    <citation type="journal article" date="2009" name="Stand. Genomic Sci.">
        <title>Complete genome sequence of Cryptobacterium curtum type strain (12-3).</title>
        <authorList>
            <person name="Mavrommatis K."/>
            <person name="Pukall R."/>
            <person name="Rohde C."/>
            <person name="Chen F."/>
            <person name="Sims D."/>
            <person name="Brettin T."/>
            <person name="Kuske C."/>
            <person name="Detter J.C."/>
            <person name="Han C."/>
            <person name="Lapidus A."/>
            <person name="Copeland A."/>
            <person name="Glavina Del Rio T."/>
            <person name="Nolan M."/>
            <person name="Lucas S."/>
            <person name="Tice H."/>
            <person name="Cheng J.F."/>
            <person name="Bruce D."/>
            <person name="Goodwin L."/>
            <person name="Pitluck S."/>
            <person name="Ovchinnikova G."/>
            <person name="Pati A."/>
            <person name="Ivanova N."/>
            <person name="Chen A."/>
            <person name="Palaniappan K."/>
            <person name="Chain P."/>
            <person name="D'haeseleer P."/>
            <person name="Goker M."/>
            <person name="Bristow J."/>
            <person name="Eisen J.A."/>
            <person name="Markowitz V."/>
            <person name="Hugenholtz P."/>
            <person name="Rohde M."/>
            <person name="Klenk H.P."/>
            <person name="Kyrpides N.C."/>
        </authorList>
    </citation>
    <scope>NUCLEOTIDE SEQUENCE [LARGE SCALE GENOMIC DNA]</scope>
    <source>
        <strain evidence="5">ATCC 700683 / DSM 15641 / 12-3</strain>
    </source>
</reference>
<evidence type="ECO:0000256" key="1">
    <source>
        <dbReference type="ARBA" id="ARBA00023125"/>
    </source>
</evidence>
<dbReference type="Gene3D" id="1.10.357.10">
    <property type="entry name" value="Tetracycline Repressor, domain 2"/>
    <property type="match status" value="1"/>
</dbReference>
<accession>C7MLI4</accession>
<evidence type="ECO:0000256" key="2">
    <source>
        <dbReference type="PROSITE-ProRule" id="PRU00335"/>
    </source>
</evidence>
<dbReference type="STRING" id="469378.Ccur_00570"/>
<dbReference type="KEGG" id="ccu:Ccur_00570"/>
<organism evidence="4 5">
    <name type="scientific">Cryptobacterium curtum (strain ATCC 700683 / DSM 15641 / CCUG 43107 / 12-3)</name>
    <dbReference type="NCBI Taxonomy" id="469378"/>
    <lineage>
        <taxon>Bacteria</taxon>
        <taxon>Bacillati</taxon>
        <taxon>Actinomycetota</taxon>
        <taxon>Coriobacteriia</taxon>
        <taxon>Eggerthellales</taxon>
        <taxon>Eggerthellaceae</taxon>
        <taxon>Cryptobacterium</taxon>
    </lineage>
</organism>
<feature type="DNA-binding region" description="H-T-H motif" evidence="2">
    <location>
        <begin position="36"/>
        <end position="55"/>
    </location>
</feature>
<dbReference type="SUPFAM" id="SSF46689">
    <property type="entry name" value="Homeodomain-like"/>
    <property type="match status" value="1"/>
</dbReference>
<dbReference type="OrthoDB" id="3193022at2"/>
<dbReference type="InterPro" id="IPR050624">
    <property type="entry name" value="HTH-type_Tx_Regulator"/>
</dbReference>
<sequence length="218" mass="24796">MQNERRKQDRRVVRTRAAIRTAFLSLARTQQPDKISVTALARAADIDRKTFYLHYDSIDSLIDELLYEESQRIADILREGSIDGDGHIDVNKMYALLSTELASGLDERALILGHMDMFQVLRRIEPIMVSVIIENDSLHLGHSLGKHLEYFVSFFCAGLLSVYRHWMETDSEIPMDELADMVSVLVLSGLEGALTKEKTARKDLRSQAEIKQESASTR</sequence>
<gene>
    <name evidence="4" type="ordered locus">Ccur_00570</name>
</gene>
<dbReference type="EMBL" id="CP001682">
    <property type="protein sequence ID" value="ACU93790.1"/>
    <property type="molecule type" value="Genomic_DNA"/>
</dbReference>